<dbReference type="PROSITE" id="PS00978">
    <property type="entry name" value="FAD_G3PDH_2"/>
    <property type="match status" value="1"/>
</dbReference>
<dbReference type="SUPFAM" id="SSF47473">
    <property type="entry name" value="EF-hand"/>
    <property type="match status" value="1"/>
</dbReference>
<dbReference type="InterPro" id="IPR036188">
    <property type="entry name" value="FAD/NAD-bd_sf"/>
</dbReference>
<dbReference type="EMBL" id="CANHGI010000005">
    <property type="protein sequence ID" value="CAI5452971.1"/>
    <property type="molecule type" value="Genomic_DNA"/>
</dbReference>
<evidence type="ECO:0000256" key="5">
    <source>
        <dbReference type="ARBA" id="ARBA00023002"/>
    </source>
</evidence>
<dbReference type="InterPro" id="IPR031656">
    <property type="entry name" value="DAO_C"/>
</dbReference>
<accession>A0A9P1IYD5</accession>
<dbReference type="PROSITE" id="PS50222">
    <property type="entry name" value="EF_HAND_2"/>
    <property type="match status" value="1"/>
</dbReference>
<dbReference type="InterPro" id="IPR000447">
    <property type="entry name" value="G3P_DH_FAD-dep"/>
</dbReference>
<proteinExistence type="inferred from homology"/>
<dbReference type="GO" id="GO:0005739">
    <property type="term" value="C:mitochondrion"/>
    <property type="evidence" value="ECO:0007669"/>
    <property type="project" value="TreeGrafter"/>
</dbReference>
<gene>
    <name evidence="8" type="ORF">CAMP_LOCUS15608</name>
</gene>
<comment type="caution">
    <text evidence="8">The sequence shown here is derived from an EMBL/GenBank/DDBJ whole genome shotgun (WGS) entry which is preliminary data.</text>
</comment>
<evidence type="ECO:0000256" key="3">
    <source>
        <dbReference type="ARBA" id="ARBA00022630"/>
    </source>
</evidence>
<evidence type="ECO:0000259" key="7">
    <source>
        <dbReference type="PROSITE" id="PS50222"/>
    </source>
</evidence>
<evidence type="ECO:0000256" key="6">
    <source>
        <dbReference type="RuleBase" id="RU361217"/>
    </source>
</evidence>
<sequence length="686" mass="77499">MWQNWRHRAAAFVGVSALGVYAIDATNERRIKGIYIKRKVTLINEKTHVALPKRSDMLARLKDQEYDVLVIGGGATGAGLALDATTRGLKAGLVEYGDFGSATSSKSTKLLHGGVKYFEKALLQGDLEQYRIVKRGLEERTTVMRIAPHLTNDFQMFVPAYEWWQLPYFWGGAKSYDFFSGNTTLRPSRFVSRNEAKKICPMIKTDGLKGAFVYYDGQQNDARLVLANILTAVRHGADCVNYTEVIGFLKNDVGQVNGVIVRDKQTLETYHIRAKVVINATGPFTDTIRKMDDKECKKMIVNSSGIHFTLPKHYCPSPNPAIANTGAKESYVLLIPWENRAIVGLTDHKADLTFHPKAEDKAVDIVLEEMNNILNKNNQIRKEDIISVWSGIRALVLDPTKTDTKTLARNHVIEVAPSGLVTIAGGKITTYRQIAEETLDKALEVGPIQTENDCITKRLALEGSHDWHPTFYRNLIEKYGIAEDTAIHLAKTIEIDRKKRLHPKFPIIEGEVRYAVREYAQEPADFLARRTRLSFLDTEASIQALPKIVAIMAEELGWSPVEQKKMYEKTLEFLNIEMGSDYNGKIKREVKLTKKESDEINRRFKLLDSRQKGYISKVDLGNYLKTKGIKVDENILYDVVSEASEIDGYLTIQQFEKIYLNAKSGKSTGRRLVDYVNRTEGPLKIE</sequence>
<dbReference type="GO" id="GO:0006072">
    <property type="term" value="P:glycerol-3-phosphate metabolic process"/>
    <property type="evidence" value="ECO:0007669"/>
    <property type="project" value="UniProtKB-UniRule"/>
</dbReference>
<comment type="cofactor">
    <cofactor evidence="1 6">
        <name>FAD</name>
        <dbReference type="ChEBI" id="CHEBI:57692"/>
    </cofactor>
</comment>
<comment type="catalytic activity">
    <reaction evidence="6">
        <text>a quinone + sn-glycerol 3-phosphate = dihydroxyacetone phosphate + a quinol</text>
        <dbReference type="Rhea" id="RHEA:18977"/>
        <dbReference type="ChEBI" id="CHEBI:24646"/>
        <dbReference type="ChEBI" id="CHEBI:57597"/>
        <dbReference type="ChEBI" id="CHEBI:57642"/>
        <dbReference type="ChEBI" id="CHEBI:132124"/>
        <dbReference type="EC" id="1.1.5.3"/>
    </reaction>
</comment>
<dbReference type="InterPro" id="IPR006076">
    <property type="entry name" value="FAD-dep_OxRdtase"/>
</dbReference>
<dbReference type="InterPro" id="IPR038299">
    <property type="entry name" value="DAO_C_sf"/>
</dbReference>
<dbReference type="PANTHER" id="PTHR11985:SF10">
    <property type="entry name" value="GLYCEROL-3-PHOSPHATE DEHYDROGENASE"/>
    <property type="match status" value="1"/>
</dbReference>
<evidence type="ECO:0000313" key="9">
    <source>
        <dbReference type="Proteomes" id="UP001152747"/>
    </source>
</evidence>
<evidence type="ECO:0000256" key="2">
    <source>
        <dbReference type="ARBA" id="ARBA00007330"/>
    </source>
</evidence>
<comment type="similarity">
    <text evidence="2 6">Belongs to the FAD-dependent glycerol-3-phosphate dehydrogenase family.</text>
</comment>
<dbReference type="GO" id="GO:0005509">
    <property type="term" value="F:calcium ion binding"/>
    <property type="evidence" value="ECO:0007669"/>
    <property type="project" value="InterPro"/>
</dbReference>
<dbReference type="Pfam" id="PF01266">
    <property type="entry name" value="DAO"/>
    <property type="match status" value="1"/>
</dbReference>
<dbReference type="Pfam" id="PF16901">
    <property type="entry name" value="DAO_C"/>
    <property type="match status" value="1"/>
</dbReference>
<dbReference type="OrthoDB" id="264015at2759"/>
<dbReference type="InterPro" id="IPR011992">
    <property type="entry name" value="EF-hand-dom_pair"/>
</dbReference>
<dbReference type="SUPFAM" id="SSF51905">
    <property type="entry name" value="FAD/NAD(P)-binding domain"/>
    <property type="match status" value="1"/>
</dbReference>
<dbReference type="InterPro" id="IPR002048">
    <property type="entry name" value="EF_hand_dom"/>
</dbReference>
<dbReference type="EC" id="1.1.5.3" evidence="6"/>
<evidence type="ECO:0000313" key="8">
    <source>
        <dbReference type="EMBL" id="CAI5452971.1"/>
    </source>
</evidence>
<evidence type="ECO:0000256" key="4">
    <source>
        <dbReference type="ARBA" id="ARBA00022827"/>
    </source>
</evidence>
<feature type="domain" description="EF-hand" evidence="7">
    <location>
        <begin position="595"/>
        <end position="630"/>
    </location>
</feature>
<keyword evidence="9" id="KW-1185">Reference proteome</keyword>
<dbReference type="Gene3D" id="3.50.50.60">
    <property type="entry name" value="FAD/NAD(P)-binding domain"/>
    <property type="match status" value="1"/>
</dbReference>
<organism evidence="8 9">
    <name type="scientific">Caenorhabditis angaria</name>
    <dbReference type="NCBI Taxonomy" id="860376"/>
    <lineage>
        <taxon>Eukaryota</taxon>
        <taxon>Metazoa</taxon>
        <taxon>Ecdysozoa</taxon>
        <taxon>Nematoda</taxon>
        <taxon>Chromadorea</taxon>
        <taxon>Rhabditida</taxon>
        <taxon>Rhabditina</taxon>
        <taxon>Rhabditomorpha</taxon>
        <taxon>Rhabditoidea</taxon>
        <taxon>Rhabditidae</taxon>
        <taxon>Peloderinae</taxon>
        <taxon>Caenorhabditis</taxon>
    </lineage>
</organism>
<dbReference type="AlphaFoldDB" id="A0A9P1IYD5"/>
<dbReference type="Gene3D" id="1.10.238.10">
    <property type="entry name" value="EF-hand"/>
    <property type="match status" value="1"/>
</dbReference>
<keyword evidence="4" id="KW-0274">FAD</keyword>
<dbReference type="PROSITE" id="PS00977">
    <property type="entry name" value="FAD_G3PDH_1"/>
    <property type="match status" value="1"/>
</dbReference>
<keyword evidence="3 6" id="KW-0285">Flavoprotein</keyword>
<dbReference type="Gene3D" id="3.30.9.10">
    <property type="entry name" value="D-Amino Acid Oxidase, subunit A, domain 2"/>
    <property type="match status" value="1"/>
</dbReference>
<reference evidence="8" key="1">
    <citation type="submission" date="2022-11" db="EMBL/GenBank/DDBJ databases">
        <authorList>
            <person name="Kikuchi T."/>
        </authorList>
    </citation>
    <scope>NUCLEOTIDE SEQUENCE</scope>
    <source>
        <strain evidence="8">PS1010</strain>
    </source>
</reference>
<keyword evidence="5 6" id="KW-0560">Oxidoreductase</keyword>
<protein>
    <recommendedName>
        <fullName evidence="6">Glycerol-3-phosphate dehydrogenase</fullName>
        <ecNumber evidence="6">1.1.5.3</ecNumber>
    </recommendedName>
</protein>
<dbReference type="PRINTS" id="PR01001">
    <property type="entry name" value="FADG3PDH"/>
</dbReference>
<dbReference type="Proteomes" id="UP001152747">
    <property type="component" value="Unassembled WGS sequence"/>
</dbReference>
<dbReference type="PANTHER" id="PTHR11985">
    <property type="entry name" value="GLYCEROL-3-PHOSPHATE DEHYDROGENASE"/>
    <property type="match status" value="1"/>
</dbReference>
<dbReference type="Gene3D" id="1.10.8.870">
    <property type="entry name" value="Alpha-glycerophosphate oxidase, cap domain"/>
    <property type="match status" value="1"/>
</dbReference>
<dbReference type="GO" id="GO:0004368">
    <property type="term" value="F:glycerol-3-phosphate dehydrogenase (quinone) activity"/>
    <property type="evidence" value="ECO:0007669"/>
    <property type="project" value="UniProtKB-EC"/>
</dbReference>
<evidence type="ECO:0000256" key="1">
    <source>
        <dbReference type="ARBA" id="ARBA00001974"/>
    </source>
</evidence>
<name>A0A9P1IYD5_9PELO</name>